<proteinExistence type="predicted"/>
<sequence length="102" mass="11423">MKSSDTLWTTKIRPAQEEELKAGYARAAHLQPDAHRLRPGECSGCICTCCTSAALVPISLRRGERSVPHHDSGSIITLGYWVWYGGLERTTVFRIRKKHGML</sequence>
<dbReference type="EMBL" id="JANPWB010000016">
    <property type="protein sequence ID" value="KAJ1081770.1"/>
    <property type="molecule type" value="Genomic_DNA"/>
</dbReference>
<gene>
    <name evidence="1" type="ORF">NDU88_001945</name>
</gene>
<accession>A0AAV7L221</accession>
<protein>
    <submittedName>
        <fullName evidence="1">Uncharacterized protein</fullName>
    </submittedName>
</protein>
<comment type="caution">
    <text evidence="1">The sequence shown here is derived from an EMBL/GenBank/DDBJ whole genome shotgun (WGS) entry which is preliminary data.</text>
</comment>
<reference evidence="1" key="1">
    <citation type="journal article" date="2022" name="bioRxiv">
        <title>Sequencing and chromosome-scale assembly of the giantPleurodeles waltlgenome.</title>
        <authorList>
            <person name="Brown T."/>
            <person name="Elewa A."/>
            <person name="Iarovenko S."/>
            <person name="Subramanian E."/>
            <person name="Araus A.J."/>
            <person name="Petzold A."/>
            <person name="Susuki M."/>
            <person name="Suzuki K.-i.T."/>
            <person name="Hayashi T."/>
            <person name="Toyoda A."/>
            <person name="Oliveira C."/>
            <person name="Osipova E."/>
            <person name="Leigh N.D."/>
            <person name="Simon A."/>
            <person name="Yun M.H."/>
        </authorList>
    </citation>
    <scope>NUCLEOTIDE SEQUENCE</scope>
    <source>
        <strain evidence="1">20211129_DDA</strain>
        <tissue evidence="1">Liver</tissue>
    </source>
</reference>
<evidence type="ECO:0000313" key="2">
    <source>
        <dbReference type="Proteomes" id="UP001066276"/>
    </source>
</evidence>
<evidence type="ECO:0000313" key="1">
    <source>
        <dbReference type="EMBL" id="KAJ1081770.1"/>
    </source>
</evidence>
<dbReference type="AlphaFoldDB" id="A0AAV7L221"/>
<keyword evidence="2" id="KW-1185">Reference proteome</keyword>
<name>A0AAV7L221_PLEWA</name>
<organism evidence="1 2">
    <name type="scientific">Pleurodeles waltl</name>
    <name type="common">Iberian ribbed newt</name>
    <dbReference type="NCBI Taxonomy" id="8319"/>
    <lineage>
        <taxon>Eukaryota</taxon>
        <taxon>Metazoa</taxon>
        <taxon>Chordata</taxon>
        <taxon>Craniata</taxon>
        <taxon>Vertebrata</taxon>
        <taxon>Euteleostomi</taxon>
        <taxon>Amphibia</taxon>
        <taxon>Batrachia</taxon>
        <taxon>Caudata</taxon>
        <taxon>Salamandroidea</taxon>
        <taxon>Salamandridae</taxon>
        <taxon>Pleurodelinae</taxon>
        <taxon>Pleurodeles</taxon>
    </lineage>
</organism>
<dbReference type="Proteomes" id="UP001066276">
    <property type="component" value="Chromosome 12"/>
</dbReference>